<accession>A0A8J5GHL6</accession>
<dbReference type="Pfam" id="PF13041">
    <property type="entry name" value="PPR_2"/>
    <property type="match status" value="1"/>
</dbReference>
<sequence>MLSLKRFNFLSSPCSTQAVLSLLSGFHCKVTDTSVYGSLAPLIGETNKLLVYCTESKMEAIRFTTWDDPCYKRFCTMADPSSLVQTHEPSRLALELEQAVDEQRFEDAWIAYEKHVWMVGLPRKSVLSKLIVCFTESFNIHWLNKAHRVVELAFAESRPDLLEKDVLIYLAFILSRSQLSILATNIVRKLVKMEAFPPITAWLGIIGHMCQTSTGTLLAAELIMEIGYLFKDNGVDPRNAVAFNIILTGCILFGTTRKAEQLLELMPMIGMKPNLNLLIVMAQIYEKNGRRDELIKLKRHVDEAIGLRDVEFLQFYNCLLSCHLKFKDFDSAVGMVLDMLGKAKEVRGSLASPKSLLQIVEAGSSFRYENPGHEKLSLDKFNLIENLAPLYFDFTKDQSFSRLEAEAKESLNLLSEKLQAKVELVKSEQGILQPTEKMYAKLVNSLLEADKISGLASFLIKASKEGAPVFLEKSTAVQVINSCISNGLLKQAHELLDEMRFSGIRVGSSMYSSLLKAYCKINRHAEALTLLNDARQAGIQLDSSCFDALIQSWTHQDNSGDALHIFKEMKKSNISRSTHGSFETLVEGCTRGGEAGQMVKLLEEIKDIQNVDSGIHDWNSVIHFFCKKRLIGDAQKALNKMKALGHMPNAQTYHSLVTAYAAIGGKYSEVTDLWGEMKILANSKLMKFDQELLDSLLYCFVRGGFFVRAMEVVEVMERDQMFVDKYKYRSLWLKYHRTLYKGKAPKVQTQAQLKRRESTLAFKKWIALT</sequence>
<keyword evidence="5" id="KW-1185">Reference proteome</keyword>
<gene>
    <name evidence="4" type="ORF">ZIOFF_040460</name>
</gene>
<dbReference type="Pfam" id="PF13812">
    <property type="entry name" value="PPR_3"/>
    <property type="match status" value="1"/>
</dbReference>
<dbReference type="InterPro" id="IPR002885">
    <property type="entry name" value="PPR_rpt"/>
</dbReference>
<dbReference type="Pfam" id="PF01535">
    <property type="entry name" value="PPR"/>
    <property type="match status" value="2"/>
</dbReference>
<dbReference type="NCBIfam" id="TIGR00756">
    <property type="entry name" value="PPR"/>
    <property type="match status" value="1"/>
</dbReference>
<evidence type="ECO:0000313" key="4">
    <source>
        <dbReference type="EMBL" id="KAG6500612.1"/>
    </source>
</evidence>
<feature type="repeat" description="PPR" evidence="2">
    <location>
        <begin position="542"/>
        <end position="576"/>
    </location>
</feature>
<name>A0A8J5GHL6_ZINOF</name>
<proteinExistence type="inferred from homology"/>
<dbReference type="EMBL" id="JACMSC010000011">
    <property type="protein sequence ID" value="KAG6500612.1"/>
    <property type="molecule type" value="Genomic_DNA"/>
</dbReference>
<feature type="repeat" description="PPR" evidence="2">
    <location>
        <begin position="614"/>
        <end position="648"/>
    </location>
</feature>
<dbReference type="OrthoDB" id="726314at2759"/>
<protein>
    <recommendedName>
        <fullName evidence="3">At1g68980-like TPR repeats domain-containing protein</fullName>
    </recommendedName>
</protein>
<comment type="caution">
    <text evidence="4">The sequence shown here is derived from an EMBL/GenBank/DDBJ whole genome shotgun (WGS) entry which is preliminary data.</text>
</comment>
<dbReference type="Pfam" id="PF25245">
    <property type="entry name" value="TPR_At1g68980"/>
    <property type="match status" value="1"/>
</dbReference>
<dbReference type="Proteomes" id="UP000734854">
    <property type="component" value="Unassembled WGS sequence"/>
</dbReference>
<evidence type="ECO:0000259" key="3">
    <source>
        <dbReference type="Pfam" id="PF25245"/>
    </source>
</evidence>
<evidence type="ECO:0000256" key="1">
    <source>
        <dbReference type="ARBA" id="ARBA00007626"/>
    </source>
</evidence>
<dbReference type="InterPro" id="IPR057440">
    <property type="entry name" value="At1g68980-like_TPR"/>
</dbReference>
<dbReference type="PROSITE" id="PS51375">
    <property type="entry name" value="PPR"/>
    <property type="match status" value="4"/>
</dbReference>
<comment type="similarity">
    <text evidence="1">Belongs to the PPR family. P subfamily.</text>
</comment>
<reference evidence="4 5" key="1">
    <citation type="submission" date="2020-08" db="EMBL/GenBank/DDBJ databases">
        <title>Plant Genome Project.</title>
        <authorList>
            <person name="Zhang R.-G."/>
        </authorList>
    </citation>
    <scope>NUCLEOTIDE SEQUENCE [LARGE SCALE GENOMIC DNA]</scope>
    <source>
        <tissue evidence="4">Rhizome</tissue>
    </source>
</reference>
<feature type="repeat" description="PPR" evidence="2">
    <location>
        <begin position="239"/>
        <end position="273"/>
    </location>
</feature>
<dbReference type="PANTHER" id="PTHR46598:SF1">
    <property type="entry name" value="OS10G0422566 PROTEIN"/>
    <property type="match status" value="1"/>
</dbReference>
<evidence type="ECO:0000256" key="2">
    <source>
        <dbReference type="PROSITE-ProRule" id="PRU00708"/>
    </source>
</evidence>
<evidence type="ECO:0000313" key="5">
    <source>
        <dbReference type="Proteomes" id="UP000734854"/>
    </source>
</evidence>
<feature type="repeat" description="PPR" evidence="2">
    <location>
        <begin position="507"/>
        <end position="541"/>
    </location>
</feature>
<feature type="domain" description="At1g68980-like TPR repeats" evidence="3">
    <location>
        <begin position="86"/>
        <end position="212"/>
    </location>
</feature>
<dbReference type="PANTHER" id="PTHR46598">
    <property type="entry name" value="BNAC05G43320D PROTEIN"/>
    <property type="match status" value="1"/>
</dbReference>
<dbReference type="AlphaFoldDB" id="A0A8J5GHL6"/>
<organism evidence="4 5">
    <name type="scientific">Zingiber officinale</name>
    <name type="common">Ginger</name>
    <name type="synonym">Amomum zingiber</name>
    <dbReference type="NCBI Taxonomy" id="94328"/>
    <lineage>
        <taxon>Eukaryota</taxon>
        <taxon>Viridiplantae</taxon>
        <taxon>Streptophyta</taxon>
        <taxon>Embryophyta</taxon>
        <taxon>Tracheophyta</taxon>
        <taxon>Spermatophyta</taxon>
        <taxon>Magnoliopsida</taxon>
        <taxon>Liliopsida</taxon>
        <taxon>Zingiberales</taxon>
        <taxon>Zingiberaceae</taxon>
        <taxon>Zingiber</taxon>
    </lineage>
</organism>